<comment type="caution">
    <text evidence="1">The sequence shown here is derived from an EMBL/GenBank/DDBJ whole genome shotgun (WGS) entry which is preliminary data.</text>
</comment>
<evidence type="ECO:0000313" key="2">
    <source>
        <dbReference type="Proteomes" id="UP000478064"/>
    </source>
</evidence>
<protein>
    <submittedName>
        <fullName evidence="1">Uncharacterized protein</fullName>
    </submittedName>
</protein>
<dbReference type="AlphaFoldDB" id="A0A6L5HMD4"/>
<sequence length="222" mass="24704">MMSLFRKSNRPAKVIDESVLTDAFVKDVKERLVKRLSKATQDVPIIVARGESHSPNGREWILAEGKGYQILDMSHLQGKLQKAMLVNLALEFSISATDEGQFCLSVLLDESQALMEAMIDVVDRVVGDLPDELATGDLDTIQADYSSLLARYLVKDLNDFFNVNARLVEALARLEGSRGPHVISVGGSLKSILDKTLQKDKPVLFDELYTRDTSCMFKKEAQ</sequence>
<dbReference type="RefSeq" id="WP_153372383.1">
    <property type="nucleotide sequence ID" value="NZ_WIVU01000002.1"/>
</dbReference>
<organism evidence="1 2">
    <name type="scientific">Pseudomonas helleri</name>
    <dbReference type="NCBI Taxonomy" id="1608996"/>
    <lineage>
        <taxon>Bacteria</taxon>
        <taxon>Pseudomonadati</taxon>
        <taxon>Pseudomonadota</taxon>
        <taxon>Gammaproteobacteria</taxon>
        <taxon>Pseudomonadales</taxon>
        <taxon>Pseudomonadaceae</taxon>
        <taxon>Pseudomonas</taxon>
    </lineage>
</organism>
<gene>
    <name evidence="1" type="ORF">GHO27_02050</name>
</gene>
<dbReference type="EMBL" id="WIVU01000002">
    <property type="protein sequence ID" value="MQU04463.1"/>
    <property type="molecule type" value="Genomic_DNA"/>
</dbReference>
<evidence type="ECO:0000313" key="1">
    <source>
        <dbReference type="EMBL" id="MQU04463.1"/>
    </source>
</evidence>
<reference evidence="1 2" key="1">
    <citation type="submission" date="2019-10" db="EMBL/GenBank/DDBJ databases">
        <title>Evaluation of single-gene subtyping targets for Pseudomonas.</title>
        <authorList>
            <person name="Reichler S.J."/>
            <person name="Orsi R.H."/>
            <person name="Wiedmann M."/>
            <person name="Martin N.H."/>
            <person name="Murphy S.I."/>
        </authorList>
    </citation>
    <scope>NUCLEOTIDE SEQUENCE [LARGE SCALE GENOMIC DNA]</scope>
    <source>
        <strain evidence="1 2">FSL R10-1637</strain>
    </source>
</reference>
<accession>A0A6L5HMD4</accession>
<proteinExistence type="predicted"/>
<name>A0A6L5HMD4_9PSED</name>
<dbReference type="Proteomes" id="UP000478064">
    <property type="component" value="Unassembled WGS sequence"/>
</dbReference>